<feature type="compositionally biased region" description="Basic and acidic residues" evidence="1">
    <location>
        <begin position="40"/>
        <end position="121"/>
    </location>
</feature>
<protein>
    <submittedName>
        <fullName evidence="2">Uncharacterized protein</fullName>
    </submittedName>
</protein>
<gene>
    <name evidence="2" type="ORF">PoB_001518900</name>
</gene>
<evidence type="ECO:0000256" key="1">
    <source>
        <dbReference type="SAM" id="MobiDB-lite"/>
    </source>
</evidence>
<name>A0AAV3Z2S2_9GAST</name>
<evidence type="ECO:0000313" key="3">
    <source>
        <dbReference type="Proteomes" id="UP000735302"/>
    </source>
</evidence>
<proteinExistence type="predicted"/>
<feature type="region of interest" description="Disordered" evidence="1">
    <location>
        <begin position="1"/>
        <end position="121"/>
    </location>
</feature>
<evidence type="ECO:0000313" key="2">
    <source>
        <dbReference type="EMBL" id="GFN88683.1"/>
    </source>
</evidence>
<keyword evidence="3" id="KW-1185">Reference proteome</keyword>
<feature type="compositionally biased region" description="Basic and acidic residues" evidence="1">
    <location>
        <begin position="1"/>
        <end position="33"/>
    </location>
</feature>
<accession>A0AAV3Z2S2</accession>
<sequence length="121" mass="14342">MTARGRREGDKRGRRDGTREAVETTQEKEERWDKRGRRDRTREGGETGQQREERRDSEEEEGTGQKRQEIRDKRGRGDIERDLRRDKRGMTDRTVIGRRDGTREAVKTEQREGGETGQERQ</sequence>
<reference evidence="2 3" key="1">
    <citation type="journal article" date="2021" name="Elife">
        <title>Chloroplast acquisition without the gene transfer in kleptoplastic sea slugs, Plakobranchus ocellatus.</title>
        <authorList>
            <person name="Maeda T."/>
            <person name="Takahashi S."/>
            <person name="Yoshida T."/>
            <person name="Shimamura S."/>
            <person name="Takaki Y."/>
            <person name="Nagai Y."/>
            <person name="Toyoda A."/>
            <person name="Suzuki Y."/>
            <person name="Arimoto A."/>
            <person name="Ishii H."/>
            <person name="Satoh N."/>
            <person name="Nishiyama T."/>
            <person name="Hasebe M."/>
            <person name="Maruyama T."/>
            <person name="Minagawa J."/>
            <person name="Obokata J."/>
            <person name="Shigenobu S."/>
        </authorList>
    </citation>
    <scope>NUCLEOTIDE SEQUENCE [LARGE SCALE GENOMIC DNA]</scope>
</reference>
<dbReference type="Proteomes" id="UP000735302">
    <property type="component" value="Unassembled WGS sequence"/>
</dbReference>
<comment type="caution">
    <text evidence="2">The sequence shown here is derived from an EMBL/GenBank/DDBJ whole genome shotgun (WGS) entry which is preliminary data.</text>
</comment>
<dbReference type="AlphaFoldDB" id="A0AAV3Z2S2"/>
<dbReference type="EMBL" id="BLXT01001878">
    <property type="protein sequence ID" value="GFN88683.1"/>
    <property type="molecule type" value="Genomic_DNA"/>
</dbReference>
<organism evidence="2 3">
    <name type="scientific">Plakobranchus ocellatus</name>
    <dbReference type="NCBI Taxonomy" id="259542"/>
    <lineage>
        <taxon>Eukaryota</taxon>
        <taxon>Metazoa</taxon>
        <taxon>Spiralia</taxon>
        <taxon>Lophotrochozoa</taxon>
        <taxon>Mollusca</taxon>
        <taxon>Gastropoda</taxon>
        <taxon>Heterobranchia</taxon>
        <taxon>Euthyneura</taxon>
        <taxon>Panpulmonata</taxon>
        <taxon>Sacoglossa</taxon>
        <taxon>Placobranchoidea</taxon>
        <taxon>Plakobranchidae</taxon>
        <taxon>Plakobranchus</taxon>
    </lineage>
</organism>